<evidence type="ECO:0000259" key="6">
    <source>
        <dbReference type="Pfam" id="PF13086"/>
    </source>
</evidence>
<dbReference type="InterPro" id="IPR041677">
    <property type="entry name" value="DNA2/NAM7_AAA_11"/>
</dbReference>
<keyword evidence="3" id="KW-0378">Hydrolase</keyword>
<feature type="domain" description="DNA2/NAM7 helicase-like C-terminal" evidence="7">
    <location>
        <begin position="1009"/>
        <end position="1201"/>
    </location>
</feature>
<dbReference type="InterPro" id="IPR050534">
    <property type="entry name" value="Coronavir_polyprotein_1ab"/>
</dbReference>
<dbReference type="PANTHER" id="PTHR43788:SF8">
    <property type="entry name" value="DNA-BINDING PROTEIN SMUBP-2"/>
    <property type="match status" value="1"/>
</dbReference>
<accession>A0ABT9A3N2</accession>
<dbReference type="Gene3D" id="3.40.50.300">
    <property type="entry name" value="P-loop containing nucleotide triphosphate hydrolases"/>
    <property type="match status" value="3"/>
</dbReference>
<dbReference type="EMBL" id="JAUQSZ010000014">
    <property type="protein sequence ID" value="MDO7844158.1"/>
    <property type="molecule type" value="Genomic_DNA"/>
</dbReference>
<evidence type="ECO:0000256" key="3">
    <source>
        <dbReference type="ARBA" id="ARBA00022801"/>
    </source>
</evidence>
<dbReference type="Pfam" id="PF13086">
    <property type="entry name" value="AAA_11"/>
    <property type="match status" value="1"/>
</dbReference>
<proteinExistence type="inferred from homology"/>
<sequence length="1456" mass="163266">MGALNIAGETIKEISIKVSQYFLDFLESDFKRQQAPRRRIVLQNESGFRSAMRVAVYPGLQHNLWQIMGKRSEGDPTLKFAPRIYARPITNTLRVIIKDQVQALTDDNLLSVRAAVFADAEASRGLAVENPEEWVDRIRLKLADEIRQQVVAPLLALLDGPLSQQSYSVHDSIYSAEAELIEIVAARLDAVLPEVLSRFLATGENGELIELFESHLALDDVRAEVLSYFENFMAADAFLEFRDLDTYAMTGEGLQLYLYIGQLKYGGHAYPLFYVPIEVTRGDGGYTLTLLNHLYANKRAIDYVLQELGERQLRQWLSPITDRITYLAEGESLADAVQPLFRKIANALDLGGQIELQPGPISEASNTGVHLSTALHIAVFDRSDEALLNDYEEMITQARLDEPGVMELFQGIVGSVLTENPKSIMPEIDAQWDSRSIVDRVVIDSPVPLNEEQIKILNAIQHPDGRIIVVEGPPGTGKSHTITAIAADCALKGKSCLILSDKTEALNVVQTKLSDTMSQVRHSKDFLNPILRLGQDQANFKKLTSQQALTQITAYVRAARANQQKISGELTDTRDMMKDRIDRTVGSLGQLSLREIAEFYLVERDIEGIDRALAERLRMVDATPIQAELQKIEGDEATLKTYLVDAFKRLPAASEVSRDVLEQQLVMDAAIRDLAAQVDPAPFGIFDGCTNEQLADLSRWLLEYDQLRMPILGYLFRGSAVRAIERDLNSTFSATRPVLMRREISALRDVQRHATTLKRGLVEHNISETFLSLVYRQIAQGRVPPALTASVRDIVIGFGKAFKGDFPSALLVSEPDVAAERWVSALRYVRGLAGINAVFAKAPEFDYAGSKSVLERLNVSVMNAEVDARLVDFMNNSRADARVLSSIIANRQKFPEEKFDGVKNAFPVIIANIRQFGEYMPLAPGVFDVVVIDEASQVSVAQAFPAMLRAKKLVVLGDTKQFSNTKSSNASIALNDKYKSDLNAFFRQKVAHDAGTLQRLSRFDVKCSILEFCQLCANFSIMLRKHFRSYQELISYSSQTFYGSQLQAIKIRGVPLDEVIRFDQVEASAMPTTRGTNMAEANFILEQLLDLLDDEEPPTVGVITPFREQQALLTKLLFSHASGADFQEKLRLKVMTFDSCQGEERKIIFYSMVATAEHDALNYVFPVDLADAEEKVEEKLKVQRLNVGFSRAEEMIWFVTSKPIGDFKGSIARVLNHYNNLLLKGDVTPDRTDANSPMEAKVLDWLQKTPFYQQHRDSVEILPQFPIGDYLRQLDPTYKHPAWRVDFLVTFLSDEGIARIVIEYDGFEHHFQKGKEVNIGSHERYLLEADVERQLTLESYGYRFLRINRFNLGKDPVQTLSDRLTRLVEKLYNDNEVIAVEEVQAMAGGLASKELKECTRCSSIKPLRDFFDPSLNGGAGSSGRVCMACKGADATAKAAKASTGGRGRRRYHRRWR</sequence>
<evidence type="ECO:0000313" key="9">
    <source>
        <dbReference type="Proteomes" id="UP001176468"/>
    </source>
</evidence>
<keyword evidence="5" id="KW-0067">ATP-binding</keyword>
<dbReference type="Proteomes" id="UP001176468">
    <property type="component" value="Unassembled WGS sequence"/>
</dbReference>
<dbReference type="PANTHER" id="PTHR43788">
    <property type="entry name" value="DNA2/NAM7 HELICASE FAMILY MEMBER"/>
    <property type="match status" value="1"/>
</dbReference>
<dbReference type="InterPro" id="IPR027417">
    <property type="entry name" value="P-loop_NTPase"/>
</dbReference>
<dbReference type="Pfam" id="PF13087">
    <property type="entry name" value="AAA_12"/>
    <property type="match status" value="1"/>
</dbReference>
<name>A0ABT9A3N2_9SPHN</name>
<protein>
    <submittedName>
        <fullName evidence="8">AAA domain-containing protein</fullName>
    </submittedName>
</protein>
<keyword evidence="2" id="KW-0547">Nucleotide-binding</keyword>
<dbReference type="InterPro" id="IPR041679">
    <property type="entry name" value="DNA2/NAM7-like_C"/>
</dbReference>
<evidence type="ECO:0000256" key="2">
    <source>
        <dbReference type="ARBA" id="ARBA00022741"/>
    </source>
</evidence>
<evidence type="ECO:0000256" key="5">
    <source>
        <dbReference type="ARBA" id="ARBA00022840"/>
    </source>
</evidence>
<reference evidence="8" key="1">
    <citation type="submission" date="2023-07" db="EMBL/GenBank/DDBJ databases">
        <authorList>
            <person name="Kim M.K."/>
        </authorList>
    </citation>
    <scope>NUCLEOTIDE SEQUENCE</scope>
    <source>
        <strain evidence="8">CA1-15</strain>
    </source>
</reference>
<comment type="caution">
    <text evidence="8">The sequence shown here is derived from an EMBL/GenBank/DDBJ whole genome shotgun (WGS) entry which is preliminary data.</text>
</comment>
<evidence type="ECO:0000313" key="8">
    <source>
        <dbReference type="EMBL" id="MDO7844158.1"/>
    </source>
</evidence>
<gene>
    <name evidence="8" type="ORF">Q5H94_17660</name>
</gene>
<organism evidence="8 9">
    <name type="scientific">Sphingomonas immobilis</name>
    <dbReference type="NCBI Taxonomy" id="3063997"/>
    <lineage>
        <taxon>Bacteria</taxon>
        <taxon>Pseudomonadati</taxon>
        <taxon>Pseudomonadota</taxon>
        <taxon>Alphaproteobacteria</taxon>
        <taxon>Sphingomonadales</taxon>
        <taxon>Sphingomonadaceae</taxon>
        <taxon>Sphingomonas</taxon>
    </lineage>
</organism>
<evidence type="ECO:0000259" key="7">
    <source>
        <dbReference type="Pfam" id="PF13087"/>
    </source>
</evidence>
<keyword evidence="9" id="KW-1185">Reference proteome</keyword>
<feature type="domain" description="DNA2/NAM7 helicase helicase" evidence="6">
    <location>
        <begin position="449"/>
        <end position="582"/>
    </location>
</feature>
<evidence type="ECO:0000256" key="1">
    <source>
        <dbReference type="ARBA" id="ARBA00007913"/>
    </source>
</evidence>
<keyword evidence="4" id="KW-0347">Helicase</keyword>
<evidence type="ECO:0000256" key="4">
    <source>
        <dbReference type="ARBA" id="ARBA00022806"/>
    </source>
</evidence>
<comment type="similarity">
    <text evidence="1">Belongs to the DNA2/NAM7 helicase family.</text>
</comment>
<dbReference type="SUPFAM" id="SSF52540">
    <property type="entry name" value="P-loop containing nucleoside triphosphate hydrolases"/>
    <property type="match status" value="2"/>
</dbReference>